<evidence type="ECO:0000256" key="1">
    <source>
        <dbReference type="ARBA" id="ARBA00000903"/>
    </source>
</evidence>
<dbReference type="PROSITE" id="PS51585">
    <property type="entry name" value="SAM_MT_TPMT"/>
    <property type="match status" value="1"/>
</dbReference>
<evidence type="ECO:0000256" key="2">
    <source>
        <dbReference type="ARBA" id="ARBA00004496"/>
    </source>
</evidence>
<dbReference type="EC" id="2.1.1.67" evidence="4"/>
<keyword evidence="10" id="KW-1185">Reference proteome</keyword>
<evidence type="ECO:0000256" key="4">
    <source>
        <dbReference type="ARBA" id="ARBA00011905"/>
    </source>
</evidence>
<dbReference type="Proteomes" id="UP000067626">
    <property type="component" value="Chromosome"/>
</dbReference>
<dbReference type="Pfam" id="PF05724">
    <property type="entry name" value="TPMT"/>
    <property type="match status" value="1"/>
</dbReference>
<dbReference type="PATRIC" id="fig|52.7.peg.9152"/>
<dbReference type="RefSeq" id="WP_063796444.1">
    <property type="nucleotide sequence ID" value="NZ_CP012159.1"/>
</dbReference>
<dbReference type="PANTHER" id="PTHR10259:SF11">
    <property type="entry name" value="THIOPURINE S-METHYLTRANSFERASE"/>
    <property type="match status" value="1"/>
</dbReference>
<sequence length="262" mass="29958">MQAEFWFDSWERGGFHTSFHRRDIHPFVETHTPGERFVGSRVLVPLCGKTNDMLYYRQFARHVIGVELVEKAILQFFEDNGLDYVQNGSRFESDRLTILCADFMDLTPEDVGPIDLVYDRAALVAMPLEMRLNYIRAVDRLTPVGAQQLLNTIEYDPVLPSAPFSIAPEEVAAYYADAYDVDHLEAVVIPQHGMVRRWGLRFLIEHGFMLKKRQNIRPELLDPHLHMAVGDMVRARNRRLLELVEGAGLWPKGCEGAHPGVA</sequence>
<evidence type="ECO:0000313" key="9">
    <source>
        <dbReference type="EMBL" id="AKT44086.1"/>
    </source>
</evidence>
<dbReference type="SUPFAM" id="SSF53335">
    <property type="entry name" value="S-adenosyl-L-methionine-dependent methyltransferases"/>
    <property type="match status" value="1"/>
</dbReference>
<evidence type="ECO:0000256" key="8">
    <source>
        <dbReference type="ARBA" id="ARBA00022691"/>
    </source>
</evidence>
<name>A0A0K1ETB5_CHOCO</name>
<dbReference type="Gene3D" id="3.40.50.150">
    <property type="entry name" value="Vaccinia Virus protein VP39"/>
    <property type="match status" value="1"/>
</dbReference>
<dbReference type="GO" id="GO:0008119">
    <property type="term" value="F:thiopurine S-methyltransferase activity"/>
    <property type="evidence" value="ECO:0007669"/>
    <property type="project" value="UniProtKB-EC"/>
</dbReference>
<reference evidence="9 10" key="1">
    <citation type="submission" date="2015-07" db="EMBL/GenBank/DDBJ databases">
        <title>Genome analysis of myxobacterium Chondromyces crocatus Cm c5 reveals a high potential for natural compound synthesis and the genetic basis for the loss of fruiting body formation.</title>
        <authorList>
            <person name="Zaburannyi N."/>
            <person name="Bunk B."/>
            <person name="Maier J."/>
            <person name="Overmann J."/>
            <person name="Mueller R."/>
        </authorList>
    </citation>
    <scope>NUCLEOTIDE SEQUENCE [LARGE SCALE GENOMIC DNA]</scope>
    <source>
        <strain evidence="9 10">Cm c5</strain>
    </source>
</reference>
<keyword evidence="8" id="KW-0949">S-adenosyl-L-methionine</keyword>
<dbReference type="GO" id="GO:0005737">
    <property type="term" value="C:cytoplasm"/>
    <property type="evidence" value="ECO:0007669"/>
    <property type="project" value="UniProtKB-SubCell"/>
</dbReference>
<dbReference type="STRING" id="52.CMC5_083250"/>
<dbReference type="EMBL" id="CP012159">
    <property type="protein sequence ID" value="AKT44086.1"/>
    <property type="molecule type" value="Genomic_DNA"/>
</dbReference>
<comment type="catalytic activity">
    <reaction evidence="1">
        <text>S-adenosyl-L-methionine + a thiopurine = S-adenosyl-L-homocysteine + a thiopurine S-methylether.</text>
        <dbReference type="EC" id="2.1.1.67"/>
    </reaction>
</comment>
<gene>
    <name evidence="9" type="ORF">CMC5_083250</name>
</gene>
<keyword evidence="7 9" id="KW-0808">Transferase</keyword>
<dbReference type="OrthoDB" id="9778208at2"/>
<dbReference type="HAMAP" id="MF_00812">
    <property type="entry name" value="Thiopur_methtran"/>
    <property type="match status" value="1"/>
</dbReference>
<dbReference type="PANTHER" id="PTHR10259">
    <property type="entry name" value="THIOPURINE S-METHYLTRANSFERASE"/>
    <property type="match status" value="1"/>
</dbReference>
<dbReference type="KEGG" id="ccro:CMC5_083250"/>
<dbReference type="GO" id="GO:0032259">
    <property type="term" value="P:methylation"/>
    <property type="evidence" value="ECO:0007669"/>
    <property type="project" value="UniProtKB-KW"/>
</dbReference>
<dbReference type="InterPro" id="IPR029063">
    <property type="entry name" value="SAM-dependent_MTases_sf"/>
</dbReference>
<dbReference type="InterPro" id="IPR025835">
    <property type="entry name" value="Thiopurine_S-MeTrfase"/>
</dbReference>
<dbReference type="InterPro" id="IPR008854">
    <property type="entry name" value="TPMT"/>
</dbReference>
<evidence type="ECO:0000256" key="3">
    <source>
        <dbReference type="ARBA" id="ARBA00008145"/>
    </source>
</evidence>
<evidence type="ECO:0000256" key="6">
    <source>
        <dbReference type="ARBA" id="ARBA00022603"/>
    </source>
</evidence>
<evidence type="ECO:0000313" key="10">
    <source>
        <dbReference type="Proteomes" id="UP000067626"/>
    </source>
</evidence>
<proteinExistence type="inferred from homology"/>
<evidence type="ECO:0000256" key="5">
    <source>
        <dbReference type="ARBA" id="ARBA00022490"/>
    </source>
</evidence>
<comment type="similarity">
    <text evidence="3">Belongs to the class I-like SAM-binding methyltransferase superfamily. TPMT family.</text>
</comment>
<comment type="subcellular location">
    <subcellularLocation>
        <location evidence="2">Cytoplasm</location>
    </subcellularLocation>
</comment>
<accession>A0A0K1ETB5</accession>
<protein>
    <recommendedName>
        <fullName evidence="4">thiopurine S-methyltransferase</fullName>
        <ecNumber evidence="4">2.1.1.67</ecNumber>
    </recommendedName>
</protein>
<organism evidence="9 10">
    <name type="scientific">Chondromyces crocatus</name>
    <dbReference type="NCBI Taxonomy" id="52"/>
    <lineage>
        <taxon>Bacteria</taxon>
        <taxon>Pseudomonadati</taxon>
        <taxon>Myxococcota</taxon>
        <taxon>Polyangia</taxon>
        <taxon>Polyangiales</taxon>
        <taxon>Polyangiaceae</taxon>
        <taxon>Chondromyces</taxon>
    </lineage>
</organism>
<dbReference type="AlphaFoldDB" id="A0A0K1ETB5"/>
<keyword evidence="5" id="KW-0963">Cytoplasm</keyword>
<evidence type="ECO:0000256" key="7">
    <source>
        <dbReference type="ARBA" id="ARBA00022679"/>
    </source>
</evidence>
<keyword evidence="6 9" id="KW-0489">Methyltransferase</keyword>